<dbReference type="PRINTS" id="PR00475">
    <property type="entry name" value="HEXOKINASE"/>
</dbReference>
<comment type="caution">
    <text evidence="14">The sequence shown here is derived from an EMBL/GenBank/DDBJ whole genome shotgun (WGS) entry which is preliminary data.</text>
</comment>
<dbReference type="Proteomes" id="UP000242146">
    <property type="component" value="Unassembled WGS sequence"/>
</dbReference>
<dbReference type="PANTHER" id="PTHR19443:SF16">
    <property type="entry name" value="HEXOKINASE TYPE 1-RELATED"/>
    <property type="match status" value="1"/>
</dbReference>
<keyword evidence="15" id="KW-1185">Reference proteome</keyword>
<evidence type="ECO:0000256" key="10">
    <source>
        <dbReference type="ARBA" id="ARBA00047905"/>
    </source>
</evidence>
<dbReference type="Pfam" id="PF03727">
    <property type="entry name" value="Hexokinase_2"/>
    <property type="match status" value="1"/>
</dbReference>
<comment type="pathway">
    <text evidence="1">Carbohydrate degradation; glycolysis; D-glyceraldehyde 3-phosphate and glycerone phosphate from D-glucose: step 1/4.</text>
</comment>
<dbReference type="GO" id="GO:0006006">
    <property type="term" value="P:glucose metabolic process"/>
    <property type="evidence" value="ECO:0007669"/>
    <property type="project" value="TreeGrafter"/>
</dbReference>
<dbReference type="Gene3D" id="3.40.367.20">
    <property type="match status" value="1"/>
</dbReference>
<dbReference type="InterPro" id="IPR043129">
    <property type="entry name" value="ATPase_NBD"/>
</dbReference>
<comment type="catalytic activity">
    <reaction evidence="9">
        <text>a D-hexose + ATP = a D-hexose 6-phosphate + ADP + H(+)</text>
        <dbReference type="Rhea" id="RHEA:22740"/>
        <dbReference type="ChEBI" id="CHEBI:4194"/>
        <dbReference type="ChEBI" id="CHEBI:15378"/>
        <dbReference type="ChEBI" id="CHEBI:30616"/>
        <dbReference type="ChEBI" id="CHEBI:229467"/>
        <dbReference type="ChEBI" id="CHEBI:456216"/>
        <dbReference type="EC" id="2.7.1.1"/>
    </reaction>
    <physiologicalReaction direction="left-to-right" evidence="9">
        <dbReference type="Rhea" id="RHEA:22741"/>
    </physiologicalReaction>
</comment>
<gene>
    <name evidence="14" type="ORF">DM01DRAFT_1338053</name>
</gene>
<dbReference type="GO" id="GO:0001678">
    <property type="term" value="P:intracellular glucose homeostasis"/>
    <property type="evidence" value="ECO:0007669"/>
    <property type="project" value="InterPro"/>
</dbReference>
<dbReference type="GO" id="GO:0005739">
    <property type="term" value="C:mitochondrion"/>
    <property type="evidence" value="ECO:0007669"/>
    <property type="project" value="TreeGrafter"/>
</dbReference>
<evidence type="ECO:0000256" key="6">
    <source>
        <dbReference type="ARBA" id="ARBA00022777"/>
    </source>
</evidence>
<dbReference type="SUPFAM" id="SSF53067">
    <property type="entry name" value="Actin-like ATPase domain"/>
    <property type="match status" value="2"/>
</dbReference>
<dbReference type="GO" id="GO:0005536">
    <property type="term" value="F:D-glucose binding"/>
    <property type="evidence" value="ECO:0007669"/>
    <property type="project" value="InterPro"/>
</dbReference>
<evidence type="ECO:0000259" key="13">
    <source>
        <dbReference type="Pfam" id="PF03727"/>
    </source>
</evidence>
<comment type="pathway">
    <text evidence="2">Carbohydrate metabolism; hexose metabolism.</text>
</comment>
<dbReference type="Gene3D" id="3.30.420.40">
    <property type="match status" value="1"/>
</dbReference>
<dbReference type="InterPro" id="IPR022673">
    <property type="entry name" value="Hexokinase_C"/>
</dbReference>
<dbReference type="InterPro" id="IPR022672">
    <property type="entry name" value="Hexokinase_N"/>
</dbReference>
<keyword evidence="6 11" id="KW-0418">Kinase</keyword>
<dbReference type="PROSITE" id="PS51748">
    <property type="entry name" value="HEXOKINASE_2"/>
    <property type="match status" value="1"/>
</dbReference>
<evidence type="ECO:0000256" key="9">
    <source>
        <dbReference type="ARBA" id="ARBA00044613"/>
    </source>
</evidence>
<evidence type="ECO:0000256" key="5">
    <source>
        <dbReference type="ARBA" id="ARBA00022741"/>
    </source>
</evidence>
<keyword evidence="8 11" id="KW-0324">Glycolysis</keyword>
<evidence type="ECO:0000256" key="3">
    <source>
        <dbReference type="ARBA" id="ARBA00009225"/>
    </source>
</evidence>
<dbReference type="GO" id="GO:0005829">
    <property type="term" value="C:cytosol"/>
    <property type="evidence" value="ECO:0007669"/>
    <property type="project" value="TreeGrafter"/>
</dbReference>
<dbReference type="InterPro" id="IPR001312">
    <property type="entry name" value="Hexokinase"/>
</dbReference>
<evidence type="ECO:0000256" key="8">
    <source>
        <dbReference type="ARBA" id="ARBA00023152"/>
    </source>
</evidence>
<dbReference type="GO" id="GO:0008865">
    <property type="term" value="F:fructokinase activity"/>
    <property type="evidence" value="ECO:0007669"/>
    <property type="project" value="TreeGrafter"/>
</dbReference>
<comment type="similarity">
    <text evidence="3 11">Belongs to the hexokinase family.</text>
</comment>
<dbReference type="GO" id="GO:0005524">
    <property type="term" value="F:ATP binding"/>
    <property type="evidence" value="ECO:0007669"/>
    <property type="project" value="UniProtKB-UniRule"/>
</dbReference>
<dbReference type="AlphaFoldDB" id="A0A1X2GCT3"/>
<keyword evidence="5 11" id="KW-0547">Nucleotide-binding</keyword>
<dbReference type="UniPathway" id="UPA00109">
    <property type="reaction ID" value="UER00180"/>
</dbReference>
<comment type="catalytic activity">
    <reaction evidence="10">
        <text>D-fructose + ATP = D-fructose 6-phosphate + ADP + H(+)</text>
        <dbReference type="Rhea" id="RHEA:16125"/>
        <dbReference type="ChEBI" id="CHEBI:15378"/>
        <dbReference type="ChEBI" id="CHEBI:30616"/>
        <dbReference type="ChEBI" id="CHEBI:37721"/>
        <dbReference type="ChEBI" id="CHEBI:61527"/>
        <dbReference type="ChEBI" id="CHEBI:456216"/>
        <dbReference type="EC" id="2.7.1.1"/>
    </reaction>
    <physiologicalReaction direction="left-to-right" evidence="10">
        <dbReference type="Rhea" id="RHEA:16126"/>
    </physiologicalReaction>
</comment>
<feature type="domain" description="Hexokinase N-terminal" evidence="12">
    <location>
        <begin position="20"/>
        <end position="221"/>
    </location>
</feature>
<dbReference type="PANTHER" id="PTHR19443">
    <property type="entry name" value="HEXOKINASE"/>
    <property type="match status" value="1"/>
</dbReference>
<sequence length="473" mass="52473">MSHTILTEPTPGDADQVLALEELRTMFTITPDLLLKLSDEMLQAMNDGLAAHEHRANALPMLPTCIDTHPSGDEVGEVITLELTGSFVKVYQVELHGREAATKVKQQKFQLTNSMMKCGVSQLMDHLAAMVDTFLTHVGKNHSQQPHSTQVPLTYVISQPLYQTSIHRASVADWTKSFSISGSQDKNLADLLQLAFYKKKVPVVVTAIVNSTAASLLANDYHRKNTLLSCSISNGTNAAYWEKLSAAPKLGQSDSQGETIINTEWGSFGDDRQTSLPLTMYDNRLNRHSKHHGKHVFEKMVSGKYLGELVRWILVEFLDRRLLFDGEYTKELDTAYAFDTSYIQQITNDRSPDLDITGHILQDIMGFSQSSLVTRRIVKMVCELVSQRAARLMSAAIATVVSKRSDWTDANPSVVVSVEGSVYDSLPNFPRRLQEGLDRILGDRVQRIQVKVTKDDNGIGGAVAAILARQAKS</sequence>
<organism evidence="14 15">
    <name type="scientific">Hesseltinella vesiculosa</name>
    <dbReference type="NCBI Taxonomy" id="101127"/>
    <lineage>
        <taxon>Eukaryota</taxon>
        <taxon>Fungi</taxon>
        <taxon>Fungi incertae sedis</taxon>
        <taxon>Mucoromycota</taxon>
        <taxon>Mucoromycotina</taxon>
        <taxon>Mucoromycetes</taxon>
        <taxon>Mucorales</taxon>
        <taxon>Cunninghamellaceae</taxon>
        <taxon>Hesseltinella</taxon>
    </lineage>
</organism>
<evidence type="ECO:0000256" key="4">
    <source>
        <dbReference type="ARBA" id="ARBA00022679"/>
    </source>
</evidence>
<evidence type="ECO:0000256" key="7">
    <source>
        <dbReference type="ARBA" id="ARBA00022840"/>
    </source>
</evidence>
<accession>A0A1X2GCT3</accession>
<proteinExistence type="inferred from homology"/>
<keyword evidence="4 11" id="KW-0808">Transferase</keyword>
<evidence type="ECO:0000256" key="11">
    <source>
        <dbReference type="RuleBase" id="RU362007"/>
    </source>
</evidence>
<name>A0A1X2GCT3_9FUNG</name>
<protein>
    <recommendedName>
        <fullName evidence="11">Phosphotransferase</fullName>
        <ecNumber evidence="11">2.7.1.-</ecNumber>
    </recommendedName>
</protein>
<dbReference type="OrthoDB" id="419537at2759"/>
<dbReference type="EMBL" id="MCGT01000025">
    <property type="protein sequence ID" value="ORX49922.1"/>
    <property type="molecule type" value="Genomic_DNA"/>
</dbReference>
<feature type="domain" description="Hexokinase C-terminal" evidence="13">
    <location>
        <begin position="232"/>
        <end position="466"/>
    </location>
</feature>
<dbReference type="Pfam" id="PF00349">
    <property type="entry name" value="Hexokinase_1"/>
    <property type="match status" value="1"/>
</dbReference>
<dbReference type="STRING" id="101127.A0A1X2GCT3"/>
<evidence type="ECO:0000313" key="14">
    <source>
        <dbReference type="EMBL" id="ORX49922.1"/>
    </source>
</evidence>
<evidence type="ECO:0000259" key="12">
    <source>
        <dbReference type="Pfam" id="PF00349"/>
    </source>
</evidence>
<dbReference type="EC" id="2.7.1.-" evidence="11"/>
<evidence type="ECO:0000313" key="15">
    <source>
        <dbReference type="Proteomes" id="UP000242146"/>
    </source>
</evidence>
<keyword evidence="7 11" id="KW-0067">ATP-binding</keyword>
<dbReference type="GO" id="GO:0004340">
    <property type="term" value="F:glucokinase activity"/>
    <property type="evidence" value="ECO:0007669"/>
    <property type="project" value="TreeGrafter"/>
</dbReference>
<evidence type="ECO:0000256" key="1">
    <source>
        <dbReference type="ARBA" id="ARBA00004888"/>
    </source>
</evidence>
<evidence type="ECO:0000256" key="2">
    <source>
        <dbReference type="ARBA" id="ARBA00005028"/>
    </source>
</evidence>
<dbReference type="GO" id="GO:0006096">
    <property type="term" value="P:glycolytic process"/>
    <property type="evidence" value="ECO:0007669"/>
    <property type="project" value="UniProtKB-UniPathway"/>
</dbReference>
<reference evidence="14 15" key="1">
    <citation type="submission" date="2016-07" db="EMBL/GenBank/DDBJ databases">
        <title>Pervasive Adenine N6-methylation of Active Genes in Fungi.</title>
        <authorList>
            <consortium name="DOE Joint Genome Institute"/>
            <person name="Mondo S.J."/>
            <person name="Dannebaum R.O."/>
            <person name="Kuo R.C."/>
            <person name="Labutti K."/>
            <person name="Haridas S."/>
            <person name="Kuo A."/>
            <person name="Salamov A."/>
            <person name="Ahrendt S.R."/>
            <person name="Lipzen A."/>
            <person name="Sullivan W."/>
            <person name="Andreopoulos W.B."/>
            <person name="Clum A."/>
            <person name="Lindquist E."/>
            <person name="Daum C."/>
            <person name="Ramamoorthy G.K."/>
            <person name="Gryganskyi A."/>
            <person name="Culley D."/>
            <person name="Magnuson J.K."/>
            <person name="James T.Y."/>
            <person name="O'Malley M.A."/>
            <person name="Stajich J.E."/>
            <person name="Spatafora J.W."/>
            <person name="Visel A."/>
            <person name="Grigoriev I.V."/>
        </authorList>
    </citation>
    <scope>NUCLEOTIDE SEQUENCE [LARGE SCALE GENOMIC DNA]</scope>
    <source>
        <strain evidence="14 15">NRRL 3301</strain>
    </source>
</reference>